<dbReference type="GO" id="GO:0009279">
    <property type="term" value="C:cell outer membrane"/>
    <property type="evidence" value="ECO:0007669"/>
    <property type="project" value="UniProtKB-SubCell"/>
</dbReference>
<dbReference type="PANTHER" id="PTHR30046">
    <property type="entry name" value="FLAGELLAR M-RING PROTEIN"/>
    <property type="match status" value="1"/>
</dbReference>
<evidence type="ECO:0000256" key="4">
    <source>
        <dbReference type="ARBA" id="ARBA00023136"/>
    </source>
</evidence>
<gene>
    <name evidence="10" type="ORF">E6O51_18415</name>
</gene>
<accession>A0A4S4AEV1</accession>
<dbReference type="RefSeq" id="WP_136386476.1">
    <property type="nucleotide sequence ID" value="NZ_SSOD01000018.1"/>
</dbReference>
<dbReference type="Pfam" id="PF01514">
    <property type="entry name" value="YscJ_FliF"/>
    <property type="match status" value="1"/>
</dbReference>
<evidence type="ECO:0000256" key="8">
    <source>
        <dbReference type="RuleBase" id="RU364102"/>
    </source>
</evidence>
<keyword evidence="4 8" id="KW-0472">Membrane</keyword>
<reference evidence="10 11" key="1">
    <citation type="submission" date="2019-04" db="EMBL/GenBank/DDBJ databases">
        <title>Azoarcus rhizosphaerae sp. nov. isolated from rhizosphere of Ficus religiosa.</title>
        <authorList>
            <person name="Lin S.-Y."/>
            <person name="Hameed A."/>
            <person name="Hsu Y.-H."/>
            <person name="Young C.-C."/>
        </authorList>
    </citation>
    <scope>NUCLEOTIDE SEQUENCE [LARGE SCALE GENOMIC DNA]</scope>
    <source>
        <strain evidence="10 11">CC-YHH848</strain>
    </source>
</reference>
<feature type="transmembrane region" description="Helical" evidence="8">
    <location>
        <begin position="232"/>
        <end position="253"/>
    </location>
</feature>
<evidence type="ECO:0000256" key="3">
    <source>
        <dbReference type="ARBA" id="ARBA00022729"/>
    </source>
</evidence>
<dbReference type="InterPro" id="IPR045851">
    <property type="entry name" value="AMP-bd_C_sf"/>
</dbReference>
<dbReference type="Gene3D" id="3.30.300.30">
    <property type="match status" value="1"/>
</dbReference>
<name>A0A4S4AEV1_9RHOO</name>
<dbReference type="PRINTS" id="PR01338">
    <property type="entry name" value="TYPE3OMKPROT"/>
</dbReference>
<sequence>MNLSSLLPFLPALRRFVLAAAAGLVLTACGGQVELLSQVSESQANEVLAALLKQGIAAQKIPGKEGMVSVNVPQSGVAQAIEIMQAQGLPREPHVRMGDVFKKEGLISSPLEERARLIFALSQELAGTISKIDGVIHAQVHVVLPERGNFGEAGNPSSAAVFIKHQDTVNLDGVLPQIRRLVANSIPGLSFDKVSVVLVPSAAQVEAAAPAQNLEAVWGLEVAPDSAAGLRVLLAGLVFALLAALAGAAFLFWQGRRARPGNADA</sequence>
<proteinExistence type="inferred from homology"/>
<comment type="similarity">
    <text evidence="2 8">Belongs to the YscJ lipoprotein family.</text>
</comment>
<organism evidence="10 11">
    <name type="scientific">Pseudothauera rhizosphaerae</name>
    <dbReference type="NCBI Taxonomy" id="2565932"/>
    <lineage>
        <taxon>Bacteria</taxon>
        <taxon>Pseudomonadati</taxon>
        <taxon>Pseudomonadota</taxon>
        <taxon>Betaproteobacteria</taxon>
        <taxon>Rhodocyclales</taxon>
        <taxon>Zoogloeaceae</taxon>
        <taxon>Pseudothauera</taxon>
    </lineage>
</organism>
<keyword evidence="8" id="KW-0812">Transmembrane</keyword>
<comment type="caution">
    <text evidence="10">The sequence shown here is derived from an EMBL/GenBank/DDBJ whole genome shotgun (WGS) entry which is preliminary data.</text>
</comment>
<comment type="subcellular location">
    <subcellularLocation>
        <location evidence="1">Cell outer membrane</location>
        <topology evidence="1">Lipid-anchor</topology>
    </subcellularLocation>
</comment>
<evidence type="ECO:0000256" key="2">
    <source>
        <dbReference type="ARBA" id="ARBA00009509"/>
    </source>
</evidence>
<dbReference type="NCBIfam" id="TIGR02544">
    <property type="entry name" value="III_secr_YscJ"/>
    <property type="match status" value="1"/>
</dbReference>
<dbReference type="InterPro" id="IPR003282">
    <property type="entry name" value="T3SS_SctJ"/>
</dbReference>
<dbReference type="Gene3D" id="3.30.70.1530">
    <property type="entry name" value="Hypothetical protein rpa1041"/>
    <property type="match status" value="1"/>
</dbReference>
<dbReference type="OrthoDB" id="115186at2"/>
<evidence type="ECO:0000313" key="11">
    <source>
        <dbReference type="Proteomes" id="UP000307956"/>
    </source>
</evidence>
<evidence type="ECO:0000256" key="6">
    <source>
        <dbReference type="ARBA" id="ARBA00023237"/>
    </source>
</evidence>
<dbReference type="GO" id="GO:0009306">
    <property type="term" value="P:protein secretion"/>
    <property type="evidence" value="ECO:0007669"/>
    <property type="project" value="InterPro"/>
</dbReference>
<dbReference type="Proteomes" id="UP000307956">
    <property type="component" value="Unassembled WGS sequence"/>
</dbReference>
<evidence type="ECO:0000259" key="9">
    <source>
        <dbReference type="Pfam" id="PF01514"/>
    </source>
</evidence>
<dbReference type="InterPro" id="IPR006182">
    <property type="entry name" value="FliF_N_dom"/>
</dbReference>
<evidence type="ECO:0000256" key="5">
    <source>
        <dbReference type="ARBA" id="ARBA00023139"/>
    </source>
</evidence>
<dbReference type="PANTHER" id="PTHR30046:SF2">
    <property type="entry name" value="YOP PROTEINS TRANSLOCATION LIPOPROTEIN J"/>
    <property type="match status" value="1"/>
</dbReference>
<keyword evidence="6 8" id="KW-0998">Cell outer membrane</keyword>
<evidence type="ECO:0000313" key="10">
    <source>
        <dbReference type="EMBL" id="THF57271.1"/>
    </source>
</evidence>
<dbReference type="EMBL" id="SSOD01000018">
    <property type="protein sequence ID" value="THF57271.1"/>
    <property type="molecule type" value="Genomic_DNA"/>
</dbReference>
<keyword evidence="7 8" id="KW-0449">Lipoprotein</keyword>
<keyword evidence="11" id="KW-1185">Reference proteome</keyword>
<keyword evidence="8" id="KW-1133">Transmembrane helix</keyword>
<dbReference type="InterPro" id="IPR043427">
    <property type="entry name" value="YscJ/FliF"/>
</dbReference>
<keyword evidence="3 8" id="KW-0732">Signal</keyword>
<keyword evidence="5 8" id="KW-0564">Palmitate</keyword>
<evidence type="ECO:0000256" key="7">
    <source>
        <dbReference type="ARBA" id="ARBA00023288"/>
    </source>
</evidence>
<dbReference type="AlphaFoldDB" id="A0A4S4AEV1"/>
<evidence type="ECO:0000256" key="1">
    <source>
        <dbReference type="ARBA" id="ARBA00004459"/>
    </source>
</evidence>
<protein>
    <recommendedName>
        <fullName evidence="8">Lipoprotein</fullName>
    </recommendedName>
</protein>
<feature type="domain" description="Flagellar M-ring N-terminal" evidence="9">
    <location>
        <begin position="33"/>
        <end position="197"/>
    </location>
</feature>